<evidence type="ECO:0000313" key="7">
    <source>
        <dbReference type="EMBL" id="KLI64633.1"/>
    </source>
</evidence>
<dbReference type="GO" id="GO:0016020">
    <property type="term" value="C:membrane"/>
    <property type="evidence" value="ECO:0007669"/>
    <property type="project" value="UniProtKB-SubCell"/>
</dbReference>
<evidence type="ECO:0000259" key="6">
    <source>
        <dbReference type="Pfam" id="PF04932"/>
    </source>
</evidence>
<evidence type="ECO:0000256" key="3">
    <source>
        <dbReference type="ARBA" id="ARBA00022989"/>
    </source>
</evidence>
<dbReference type="EMBL" id="LBHU01000001">
    <property type="protein sequence ID" value="KLI64633.1"/>
    <property type="molecule type" value="Genomic_DNA"/>
</dbReference>
<dbReference type="Pfam" id="PF04932">
    <property type="entry name" value="Wzy_C"/>
    <property type="match status" value="1"/>
</dbReference>
<dbReference type="InterPro" id="IPR007016">
    <property type="entry name" value="O-antigen_ligase-rel_domated"/>
</dbReference>
<proteinExistence type="predicted"/>
<feature type="transmembrane region" description="Helical" evidence="5">
    <location>
        <begin position="287"/>
        <end position="307"/>
    </location>
</feature>
<keyword evidence="3 5" id="KW-1133">Transmembrane helix</keyword>
<feature type="transmembrane region" description="Helical" evidence="5">
    <location>
        <begin position="20"/>
        <end position="38"/>
    </location>
</feature>
<feature type="transmembrane region" description="Helical" evidence="5">
    <location>
        <begin position="73"/>
        <end position="93"/>
    </location>
</feature>
<dbReference type="PANTHER" id="PTHR37422:SF13">
    <property type="entry name" value="LIPOPOLYSACCHARIDE BIOSYNTHESIS PROTEIN PA4999-RELATED"/>
    <property type="match status" value="1"/>
</dbReference>
<keyword evidence="8" id="KW-1185">Reference proteome</keyword>
<feature type="domain" description="O-antigen ligase-related" evidence="6">
    <location>
        <begin position="160"/>
        <end position="295"/>
    </location>
</feature>
<evidence type="ECO:0000256" key="5">
    <source>
        <dbReference type="SAM" id="Phobius"/>
    </source>
</evidence>
<dbReference type="InterPro" id="IPR051533">
    <property type="entry name" value="WaaL-like"/>
</dbReference>
<feature type="transmembrane region" description="Helical" evidence="5">
    <location>
        <begin position="156"/>
        <end position="189"/>
    </location>
</feature>
<name>A0A0H0XPT2_9SPHN</name>
<comment type="subcellular location">
    <subcellularLocation>
        <location evidence="1">Membrane</location>
        <topology evidence="1">Multi-pass membrane protein</topology>
    </subcellularLocation>
</comment>
<keyword evidence="4 5" id="KW-0472">Membrane</keyword>
<reference evidence="7 8" key="1">
    <citation type="submission" date="2015-04" db="EMBL/GenBank/DDBJ databases">
        <title>The draft genome sequence of Erythrobacter marinus HWDM-33.</title>
        <authorList>
            <person name="Zhuang L."/>
            <person name="Liu Y."/>
            <person name="Shao Z."/>
        </authorList>
    </citation>
    <scope>NUCLEOTIDE SEQUENCE [LARGE SCALE GENOMIC DNA]</scope>
    <source>
        <strain evidence="7 8">HWDM-33</strain>
    </source>
</reference>
<dbReference type="PATRIC" id="fig|874156.12.peg.733"/>
<comment type="caution">
    <text evidence="7">The sequence shown here is derived from an EMBL/GenBank/DDBJ whole genome shotgun (WGS) entry which is preliminary data.</text>
</comment>
<accession>A0A0H0XPT2</accession>
<evidence type="ECO:0000256" key="2">
    <source>
        <dbReference type="ARBA" id="ARBA00022692"/>
    </source>
</evidence>
<evidence type="ECO:0000256" key="1">
    <source>
        <dbReference type="ARBA" id="ARBA00004141"/>
    </source>
</evidence>
<organism evidence="7 8">
    <name type="scientific">Aurantiacibacter marinus</name>
    <dbReference type="NCBI Taxonomy" id="874156"/>
    <lineage>
        <taxon>Bacteria</taxon>
        <taxon>Pseudomonadati</taxon>
        <taxon>Pseudomonadota</taxon>
        <taxon>Alphaproteobacteria</taxon>
        <taxon>Sphingomonadales</taxon>
        <taxon>Erythrobacteraceae</taxon>
        <taxon>Aurantiacibacter</taxon>
    </lineage>
</organism>
<feature type="transmembrane region" description="Helical" evidence="5">
    <location>
        <begin position="201"/>
        <end position="227"/>
    </location>
</feature>
<protein>
    <recommendedName>
        <fullName evidence="6">O-antigen ligase-related domain-containing protein</fullName>
    </recommendedName>
</protein>
<feature type="transmembrane region" description="Helical" evidence="5">
    <location>
        <begin position="319"/>
        <end position="340"/>
    </location>
</feature>
<keyword evidence="2 5" id="KW-0812">Transmembrane</keyword>
<feature type="transmembrane region" description="Helical" evidence="5">
    <location>
        <begin position="130"/>
        <end position="150"/>
    </location>
</feature>
<dbReference type="STRING" id="874156.GCA_001021555_00574"/>
<dbReference type="AlphaFoldDB" id="A0A0H0XPT2"/>
<feature type="transmembrane region" description="Helical" evidence="5">
    <location>
        <begin position="346"/>
        <end position="363"/>
    </location>
</feature>
<dbReference type="PANTHER" id="PTHR37422">
    <property type="entry name" value="TEICHURONIC ACID BIOSYNTHESIS PROTEIN TUAE"/>
    <property type="match status" value="1"/>
</dbReference>
<dbReference type="Proteomes" id="UP000053455">
    <property type="component" value="Unassembled WGS sequence"/>
</dbReference>
<sequence length="386" mass="42119">MIAVPFLIVEATRQRPKFNIVDGCMILCALWIGGVLVYHQGLANGFEPAGRETVDLLAGYFIMRICVRSVSELRVLLIAFLPGLLLTGVLLAYESTTAKLTFLEWFPPENAKDSAKYQARLGLTRAWGPFPHPILGGLFMATFLPLYASIANRHRVAAFGVIAAICGFFSLSSAAIMALILAIGLTVFWRSSMTITRRANWPLIGVPVACILVFVQLFVGGGAGGFVMRYLSLTPETANYRRLIWEYGSASVAENPIFGIGYAGYERIGWMVSASIDSHWLAIAVRYGLPALFLMIVAAVFAIHFLARSQPKDLSEESILHAGLLIALICLSVMLLTVFAWLQMQALFSVLIGLAVGIGVKEASAKGRKIASHAARPVLRKIQRRS</sequence>
<evidence type="ECO:0000313" key="8">
    <source>
        <dbReference type="Proteomes" id="UP000053455"/>
    </source>
</evidence>
<evidence type="ECO:0000256" key="4">
    <source>
        <dbReference type="ARBA" id="ARBA00023136"/>
    </source>
</evidence>
<gene>
    <name evidence="7" type="ORF">AAV99_03510</name>
</gene>